<keyword evidence="1" id="KW-1133">Transmembrane helix</keyword>
<dbReference type="EMBL" id="SAWZ01000001">
    <property type="protein sequence ID" value="RXR08446.1"/>
    <property type="molecule type" value="Genomic_DNA"/>
</dbReference>
<reference evidence="2 3" key="1">
    <citation type="submission" date="2019-01" db="EMBL/GenBank/DDBJ databases">
        <title>Pseudoxanthomonas composti sp. nov., isolated from compost.</title>
        <authorList>
            <person name="Yang G."/>
        </authorList>
    </citation>
    <scope>NUCLEOTIDE SEQUENCE [LARGE SCALE GENOMIC DNA]</scope>
    <source>
        <strain evidence="2 3">GSS15</strain>
    </source>
</reference>
<evidence type="ECO:0000256" key="1">
    <source>
        <dbReference type="SAM" id="Phobius"/>
    </source>
</evidence>
<feature type="transmembrane region" description="Helical" evidence="1">
    <location>
        <begin position="180"/>
        <end position="199"/>
    </location>
</feature>
<keyword evidence="1" id="KW-0472">Membrane</keyword>
<dbReference type="PANTHER" id="PTHR41795">
    <property type="entry name" value="EXOPOLYSACCHARIDE SYNTHESIS PROTEIN"/>
    <property type="match status" value="1"/>
</dbReference>
<keyword evidence="3" id="KW-1185">Reference proteome</keyword>
<feature type="transmembrane region" description="Helical" evidence="1">
    <location>
        <begin position="135"/>
        <end position="152"/>
    </location>
</feature>
<evidence type="ECO:0000313" key="2">
    <source>
        <dbReference type="EMBL" id="RXR08446.1"/>
    </source>
</evidence>
<evidence type="ECO:0000313" key="3">
    <source>
        <dbReference type="Proteomes" id="UP000289784"/>
    </source>
</evidence>
<gene>
    <name evidence="2" type="ORF">EPA99_01050</name>
</gene>
<accession>A0A4Q1K1I4</accession>
<sequence length="215" mass="23206">MTPSDEPQRPGAATHAAGTRDVLDQLAAGDPEARIPLGEVMADLQQSAFGMLLFIAVLPSFLPVPGLAGGISGPLVMLVGAQLLIGLRKPWIPRFMAVRGPHRSSIVRFRDLMARPLGWLEKAVRPRLQSTLDSRMLGAVTGALLIGLGLLLALPIPFTNYLFGVLLLLFVFALLERDGLLMLVAWLVGAIAVVVFGFLSGNLVQMTMDLFQRWS</sequence>
<proteinExistence type="predicted"/>
<keyword evidence="1" id="KW-0812">Transmembrane</keyword>
<dbReference type="AlphaFoldDB" id="A0A4Q1K1I4"/>
<comment type="caution">
    <text evidence="2">The sequence shown here is derived from an EMBL/GenBank/DDBJ whole genome shotgun (WGS) entry which is preliminary data.</text>
</comment>
<dbReference type="Proteomes" id="UP000289784">
    <property type="component" value="Unassembled WGS sequence"/>
</dbReference>
<dbReference type="RefSeq" id="WP_129469339.1">
    <property type="nucleotide sequence ID" value="NZ_SAWZ01000001.1"/>
</dbReference>
<dbReference type="PIRSF" id="PIRSF033239">
    <property type="entry name" value="ExoD"/>
    <property type="match status" value="1"/>
</dbReference>
<organism evidence="2 3">
    <name type="scientific">Pseudoxanthomonas composti</name>
    <dbReference type="NCBI Taxonomy" id="2137479"/>
    <lineage>
        <taxon>Bacteria</taxon>
        <taxon>Pseudomonadati</taxon>
        <taxon>Pseudomonadota</taxon>
        <taxon>Gammaproteobacteria</taxon>
        <taxon>Lysobacterales</taxon>
        <taxon>Lysobacteraceae</taxon>
        <taxon>Pseudoxanthomonas</taxon>
    </lineage>
</organism>
<feature type="transmembrane region" description="Helical" evidence="1">
    <location>
        <begin position="68"/>
        <end position="87"/>
    </location>
</feature>
<dbReference type="InterPro" id="IPR010331">
    <property type="entry name" value="ExoD"/>
</dbReference>
<dbReference type="OrthoDB" id="5966050at2"/>
<dbReference type="Pfam" id="PF06055">
    <property type="entry name" value="ExoD"/>
    <property type="match status" value="1"/>
</dbReference>
<protein>
    <submittedName>
        <fullName evidence="2">Exopolysaccharide biosynthesis protein</fullName>
    </submittedName>
</protein>
<dbReference type="PANTHER" id="PTHR41795:SF1">
    <property type="entry name" value="EXOPOLYSACCHARIDE SYNTHESIS PROTEIN"/>
    <property type="match status" value="1"/>
</dbReference>
<name>A0A4Q1K1I4_9GAMM</name>